<feature type="compositionally biased region" description="Low complexity" evidence="1">
    <location>
        <begin position="1"/>
        <end position="17"/>
    </location>
</feature>
<accession>A0ABV1C033</accession>
<evidence type="ECO:0008006" key="4">
    <source>
        <dbReference type="Google" id="ProtNLM"/>
    </source>
</evidence>
<comment type="caution">
    <text evidence="2">The sequence shown here is derived from an EMBL/GenBank/DDBJ whole genome shotgun (WGS) entry which is preliminary data.</text>
</comment>
<sequence length="152" mass="16551">MNETATQEARTTAAGEQQEPRTFTQEEVNSIVADRLNRERAKYADYDDLKAKASQYDTTKAQLDALNSANARRDMIARVAAATGCPAELLTGDTEEACTAQAQAITAFAKTQQPAGYPNVKDGPPLHLPTQANTADSFSRAIKHTPKQFKSY</sequence>
<organism evidence="2 3">
    <name type="scientific">Faecalibacterium intestinale</name>
    <dbReference type="NCBI Taxonomy" id="3133155"/>
    <lineage>
        <taxon>Bacteria</taxon>
        <taxon>Bacillati</taxon>
        <taxon>Bacillota</taxon>
        <taxon>Clostridia</taxon>
        <taxon>Eubacteriales</taxon>
        <taxon>Oscillospiraceae</taxon>
        <taxon>Faecalibacterium</taxon>
    </lineage>
</organism>
<gene>
    <name evidence="2" type="ORF">WMO20_02165</name>
</gene>
<name>A0ABV1C033_9FIRM</name>
<proteinExistence type="predicted"/>
<keyword evidence="3" id="KW-1185">Reference proteome</keyword>
<dbReference type="EMBL" id="JBBMEN010000002">
    <property type="protein sequence ID" value="MEQ2384744.1"/>
    <property type="molecule type" value="Genomic_DNA"/>
</dbReference>
<dbReference type="Proteomes" id="UP001465119">
    <property type="component" value="Unassembled WGS sequence"/>
</dbReference>
<reference evidence="2 3" key="1">
    <citation type="submission" date="2024-03" db="EMBL/GenBank/DDBJ databases">
        <title>Human intestinal bacterial collection.</title>
        <authorList>
            <person name="Pauvert C."/>
            <person name="Hitch T.C.A."/>
            <person name="Clavel T."/>
        </authorList>
    </citation>
    <scope>NUCLEOTIDE SEQUENCE [LARGE SCALE GENOMIC DNA]</scope>
    <source>
        <strain evidence="2 3">CLA-AA-H281</strain>
    </source>
</reference>
<evidence type="ECO:0000313" key="3">
    <source>
        <dbReference type="Proteomes" id="UP001465119"/>
    </source>
</evidence>
<evidence type="ECO:0000256" key="1">
    <source>
        <dbReference type="SAM" id="MobiDB-lite"/>
    </source>
</evidence>
<protein>
    <recommendedName>
        <fullName evidence="4">DUF4355 domain-containing protein</fullName>
    </recommendedName>
</protein>
<evidence type="ECO:0000313" key="2">
    <source>
        <dbReference type="EMBL" id="MEQ2384744.1"/>
    </source>
</evidence>
<feature type="region of interest" description="Disordered" evidence="1">
    <location>
        <begin position="1"/>
        <end position="29"/>
    </location>
</feature>
<dbReference type="RefSeq" id="WP_349185693.1">
    <property type="nucleotide sequence ID" value="NZ_JBBMEN010000002.1"/>
</dbReference>